<evidence type="ECO:0000256" key="1">
    <source>
        <dbReference type="ARBA" id="ARBA00005901"/>
    </source>
</evidence>
<dbReference type="GO" id="GO:0033178">
    <property type="term" value="C:proton-transporting two-sector ATPase complex, catalytic domain"/>
    <property type="evidence" value="ECO:0007669"/>
    <property type="project" value="InterPro"/>
</dbReference>
<evidence type="ECO:0000256" key="2">
    <source>
        <dbReference type="ARBA" id="ARBA00022448"/>
    </source>
</evidence>
<organism evidence="4 5">
    <name type="scientific">Mordavella massiliensis</name>
    <dbReference type="NCBI Taxonomy" id="1871024"/>
    <lineage>
        <taxon>Bacteria</taxon>
        <taxon>Bacillati</taxon>
        <taxon>Bacillota</taxon>
        <taxon>Clostridia</taxon>
        <taxon>Eubacteriales</taxon>
        <taxon>Clostridiaceae</taxon>
        <taxon>Mordavella</taxon>
    </lineage>
</organism>
<dbReference type="Proteomes" id="UP000713880">
    <property type="component" value="Unassembled WGS sequence"/>
</dbReference>
<dbReference type="InterPro" id="IPR038495">
    <property type="entry name" value="ATPase_E_C"/>
</dbReference>
<dbReference type="InterPro" id="IPR002842">
    <property type="entry name" value="ATPase_V1_Esu"/>
</dbReference>
<evidence type="ECO:0000313" key="4">
    <source>
        <dbReference type="EMBL" id="MBM6827525.1"/>
    </source>
</evidence>
<evidence type="ECO:0000256" key="3">
    <source>
        <dbReference type="ARBA" id="ARBA00023065"/>
    </source>
</evidence>
<keyword evidence="3" id="KW-0406">Ion transport</keyword>
<reference evidence="4" key="1">
    <citation type="submission" date="2020-08" db="EMBL/GenBank/DDBJ databases">
        <authorList>
            <person name="Cejkova D."/>
            <person name="Kubasova T."/>
            <person name="Jahodarova E."/>
            <person name="Rychlik I."/>
        </authorList>
    </citation>
    <scope>NUCLEOTIDE SEQUENCE</scope>
    <source>
        <strain evidence="4">An420c</strain>
    </source>
</reference>
<dbReference type="EMBL" id="JACJLV010000040">
    <property type="protein sequence ID" value="MBM6827525.1"/>
    <property type="molecule type" value="Genomic_DNA"/>
</dbReference>
<accession>A0A939BJI9</accession>
<dbReference type="Gene3D" id="3.30.2320.30">
    <property type="entry name" value="ATP synthase, E subunit, C-terminal"/>
    <property type="match status" value="1"/>
</dbReference>
<dbReference type="SUPFAM" id="SSF160527">
    <property type="entry name" value="V-type ATPase subunit E-like"/>
    <property type="match status" value="1"/>
</dbReference>
<comment type="similarity">
    <text evidence="1">Belongs to the V-ATPase E subunit family.</text>
</comment>
<protein>
    <submittedName>
        <fullName evidence="4">Uncharacterized protein</fullName>
    </submittedName>
</protein>
<comment type="caution">
    <text evidence="4">The sequence shown here is derived from an EMBL/GenBank/DDBJ whole genome shotgun (WGS) entry which is preliminary data.</text>
</comment>
<proteinExistence type="inferred from homology"/>
<name>A0A939BJI9_9CLOT</name>
<dbReference type="AlphaFoldDB" id="A0A939BJI9"/>
<evidence type="ECO:0000313" key="5">
    <source>
        <dbReference type="Proteomes" id="UP000713880"/>
    </source>
</evidence>
<reference evidence="4" key="2">
    <citation type="journal article" date="2021" name="Sci. Rep.">
        <title>The distribution of antibiotic resistance genes in chicken gut microbiota commensals.</title>
        <authorList>
            <person name="Juricova H."/>
            <person name="Matiasovicova J."/>
            <person name="Kubasova T."/>
            <person name="Cejkova D."/>
            <person name="Rychlik I."/>
        </authorList>
    </citation>
    <scope>NUCLEOTIDE SEQUENCE</scope>
    <source>
        <strain evidence="4">An420c</strain>
    </source>
</reference>
<keyword evidence="2" id="KW-0813">Transport</keyword>
<keyword evidence="5" id="KW-1185">Reference proteome</keyword>
<dbReference type="GO" id="GO:0046961">
    <property type="term" value="F:proton-transporting ATPase activity, rotational mechanism"/>
    <property type="evidence" value="ECO:0007669"/>
    <property type="project" value="InterPro"/>
</dbReference>
<gene>
    <name evidence="4" type="ORF">H6A13_10540</name>
</gene>
<sequence>MEEARAEGNALIRQHEEALNSVFSQHCEEARRQSETRIKAEKVSAAQQLNMASSKAQLELKRELSGTQARLKQQLFEEVETLLQDYMKTEEYRHLLVHYIEKAASFADGEEMTIYINPSDADKKEYLEEHTGMRVTVSKEDFKGGIRAVLRQRNILIDHAFKGALEREYQQFLFRGGVEGA</sequence>
<dbReference type="Pfam" id="PF01991">
    <property type="entry name" value="vATP-synt_E"/>
    <property type="match status" value="1"/>
</dbReference>